<dbReference type="STRING" id="1745343.A0A2J6QC46"/>
<evidence type="ECO:0000256" key="5">
    <source>
        <dbReference type="SAM" id="MobiDB-lite"/>
    </source>
</evidence>
<evidence type="ECO:0000256" key="1">
    <source>
        <dbReference type="ARBA" id="ARBA00006914"/>
    </source>
</evidence>
<accession>A0A2J6QC46</accession>
<organism evidence="7 8">
    <name type="scientific">Hyaloscypha hepaticicola</name>
    <dbReference type="NCBI Taxonomy" id="2082293"/>
    <lineage>
        <taxon>Eukaryota</taxon>
        <taxon>Fungi</taxon>
        <taxon>Dikarya</taxon>
        <taxon>Ascomycota</taxon>
        <taxon>Pezizomycotina</taxon>
        <taxon>Leotiomycetes</taxon>
        <taxon>Helotiales</taxon>
        <taxon>Hyaloscyphaceae</taxon>
        <taxon>Hyaloscypha</taxon>
    </lineage>
</organism>
<keyword evidence="2" id="KW-0677">Repeat</keyword>
<feature type="compositionally biased region" description="Polar residues" evidence="5">
    <location>
        <begin position="132"/>
        <end position="150"/>
    </location>
</feature>
<dbReference type="Pfam" id="PF17862">
    <property type="entry name" value="AAA_lid_3"/>
    <property type="match status" value="2"/>
</dbReference>
<dbReference type="GO" id="GO:0016887">
    <property type="term" value="F:ATP hydrolysis activity"/>
    <property type="evidence" value="ECO:0007669"/>
    <property type="project" value="InterPro"/>
</dbReference>
<protein>
    <submittedName>
        <fullName evidence="7">Ribosome biogenesis ATPase-like protein RIX7</fullName>
    </submittedName>
</protein>
<dbReference type="Gene3D" id="1.10.8.60">
    <property type="match status" value="2"/>
</dbReference>
<dbReference type="InterPro" id="IPR003959">
    <property type="entry name" value="ATPase_AAA_core"/>
</dbReference>
<dbReference type="InterPro" id="IPR003593">
    <property type="entry name" value="AAA+_ATPase"/>
</dbReference>
<keyword evidence="3" id="KW-0547">Nucleotide-binding</keyword>
<dbReference type="FunFam" id="1.10.8.60:FF:000081">
    <property type="entry name" value="AAA family ATPase/60S ribosome export protein"/>
    <property type="match status" value="1"/>
</dbReference>
<feature type="domain" description="AAA+ ATPase" evidence="6">
    <location>
        <begin position="525"/>
        <end position="661"/>
    </location>
</feature>
<dbReference type="InterPro" id="IPR003960">
    <property type="entry name" value="ATPase_AAA_CS"/>
</dbReference>
<dbReference type="Pfam" id="PF00004">
    <property type="entry name" value="AAA"/>
    <property type="match status" value="2"/>
</dbReference>
<feature type="domain" description="AAA+ ATPase" evidence="6">
    <location>
        <begin position="221"/>
        <end position="361"/>
    </location>
</feature>
<dbReference type="Proteomes" id="UP000235672">
    <property type="component" value="Unassembled WGS sequence"/>
</dbReference>
<dbReference type="GO" id="GO:1990275">
    <property type="term" value="F:preribosome binding"/>
    <property type="evidence" value="ECO:0007669"/>
    <property type="project" value="TreeGrafter"/>
</dbReference>
<dbReference type="GO" id="GO:0005524">
    <property type="term" value="F:ATP binding"/>
    <property type="evidence" value="ECO:0007669"/>
    <property type="project" value="UniProtKB-KW"/>
</dbReference>
<evidence type="ECO:0000256" key="2">
    <source>
        <dbReference type="ARBA" id="ARBA00022737"/>
    </source>
</evidence>
<dbReference type="PANTHER" id="PTHR23077:SF171">
    <property type="entry name" value="NUCLEAR VALOSIN-CONTAINING PROTEIN-LIKE"/>
    <property type="match status" value="1"/>
</dbReference>
<dbReference type="Gene3D" id="3.40.50.300">
    <property type="entry name" value="P-loop containing nucleotide triphosphate hydrolases"/>
    <property type="match status" value="2"/>
</dbReference>
<dbReference type="FunFam" id="3.40.50.300:FF:000365">
    <property type="entry name" value="Ribosome biogenesis ATPase RIX7"/>
    <property type="match status" value="1"/>
</dbReference>
<evidence type="ECO:0000256" key="4">
    <source>
        <dbReference type="ARBA" id="ARBA00022840"/>
    </source>
</evidence>
<sequence length="762" mass="83359">MMVSRGPRSTLTQGLDREIYQVVRKLADEQAQLENGGKRLTVSTVYDSIKHSNSSLKRRSKKLLEDSIDRVLLVLREEQDDSESLDGDFEGLEDPVPQLKEHNIMNKSITRMWAVSTSASTNMTPREGTPLPNGTMTPTLPVQSLQNGGTESPAKAERQANGEPKLKRRKADSKKEVDRTPPTDISLENLGGVDDVIEELNELVAMPMLYPDTYIRTGIQPPRGVLLHGPPGCGKTMIANAFAAEIGVSFIPLSAPSLVAGMSGESEKKIRDIFEEAKRMAPCLVFIDEIDVIMGKRESAQREMEKRIVAQMLTCMDEMALEKTGGKPVIIIAATNRPDSLDPALRRAGRFNKEINLGVPNELAREKILRALTQKLTLPEDFAYRSLAKLTPGFVGADLNDVVSVAGTEAMKRMMVVLKQRTATTMDLDISFSEATLPPSLLILRSLVAHAGESSPDGDFSITYQDFLTAIPKVQPSAKREGFATIPDTTWSHIGALHEVREQLEMAIVEPIKRPESFARVGITAPTGVLLWGPPGCGKTLLAKAVANESKANFISIKGPELLNKYVGESERAVRQVFERARSSVPCILFFDELDALVPKREDSLSEASSKVVNTLLTELDGLSNRAGIYVIAATNRPDMIDPAMLRPGRLGTSVFVDLPTPDERVEILKALYKKALPASSQSEVAELESVARDVRCTGYSGADLGNLHQAAAVAALKREMANGPGAEELCIQRGDWEVALEKVRASVKDAGKYRRLKERGM</sequence>
<dbReference type="AlphaFoldDB" id="A0A2J6QC46"/>
<reference evidence="7 8" key="1">
    <citation type="submission" date="2016-05" db="EMBL/GenBank/DDBJ databases">
        <title>A degradative enzymes factory behind the ericoid mycorrhizal symbiosis.</title>
        <authorList>
            <consortium name="DOE Joint Genome Institute"/>
            <person name="Martino E."/>
            <person name="Morin E."/>
            <person name="Grelet G."/>
            <person name="Kuo A."/>
            <person name="Kohler A."/>
            <person name="Daghino S."/>
            <person name="Barry K."/>
            <person name="Choi C."/>
            <person name="Cichocki N."/>
            <person name="Clum A."/>
            <person name="Copeland A."/>
            <person name="Hainaut M."/>
            <person name="Haridas S."/>
            <person name="Labutti K."/>
            <person name="Lindquist E."/>
            <person name="Lipzen A."/>
            <person name="Khouja H.-R."/>
            <person name="Murat C."/>
            <person name="Ohm R."/>
            <person name="Olson A."/>
            <person name="Spatafora J."/>
            <person name="Veneault-Fourrey C."/>
            <person name="Henrissat B."/>
            <person name="Grigoriev I."/>
            <person name="Martin F."/>
            <person name="Perotto S."/>
        </authorList>
    </citation>
    <scope>NUCLEOTIDE SEQUENCE [LARGE SCALE GENOMIC DNA]</scope>
    <source>
        <strain evidence="7 8">UAMH 7357</strain>
    </source>
</reference>
<dbReference type="GO" id="GO:0005634">
    <property type="term" value="C:nucleus"/>
    <property type="evidence" value="ECO:0007669"/>
    <property type="project" value="TreeGrafter"/>
</dbReference>
<evidence type="ECO:0000313" key="7">
    <source>
        <dbReference type="EMBL" id="PMD23825.1"/>
    </source>
</evidence>
<dbReference type="PANTHER" id="PTHR23077">
    <property type="entry name" value="AAA-FAMILY ATPASE"/>
    <property type="match status" value="1"/>
</dbReference>
<dbReference type="GO" id="GO:0003723">
    <property type="term" value="F:RNA binding"/>
    <property type="evidence" value="ECO:0007669"/>
    <property type="project" value="TreeGrafter"/>
</dbReference>
<proteinExistence type="inferred from homology"/>
<dbReference type="OrthoDB" id="27435at2759"/>
<name>A0A2J6QC46_9HELO</name>
<feature type="region of interest" description="Disordered" evidence="5">
    <location>
        <begin position="119"/>
        <end position="190"/>
    </location>
</feature>
<evidence type="ECO:0000256" key="3">
    <source>
        <dbReference type="ARBA" id="ARBA00022741"/>
    </source>
</evidence>
<dbReference type="CDD" id="cd19530">
    <property type="entry name" value="RecA-like_NVL_r2-like"/>
    <property type="match status" value="1"/>
</dbReference>
<keyword evidence="8" id="KW-1185">Reference proteome</keyword>
<evidence type="ECO:0000259" key="6">
    <source>
        <dbReference type="SMART" id="SM00382"/>
    </source>
</evidence>
<dbReference type="InterPro" id="IPR050168">
    <property type="entry name" value="AAA_ATPase_domain"/>
</dbReference>
<dbReference type="InterPro" id="IPR041569">
    <property type="entry name" value="AAA_lid_3"/>
</dbReference>
<dbReference type="SMART" id="SM00382">
    <property type="entry name" value="AAA"/>
    <property type="match status" value="2"/>
</dbReference>
<dbReference type="GO" id="GO:0042254">
    <property type="term" value="P:ribosome biogenesis"/>
    <property type="evidence" value="ECO:0007669"/>
    <property type="project" value="TreeGrafter"/>
</dbReference>
<evidence type="ECO:0000313" key="8">
    <source>
        <dbReference type="Proteomes" id="UP000235672"/>
    </source>
</evidence>
<dbReference type="InterPro" id="IPR027417">
    <property type="entry name" value="P-loop_NTPase"/>
</dbReference>
<dbReference type="EMBL" id="KZ613474">
    <property type="protein sequence ID" value="PMD23825.1"/>
    <property type="molecule type" value="Genomic_DNA"/>
</dbReference>
<dbReference type="SUPFAM" id="SSF52540">
    <property type="entry name" value="P-loop containing nucleoside triphosphate hydrolases"/>
    <property type="match status" value="2"/>
</dbReference>
<gene>
    <name evidence="7" type="ORF">NA56DRAFT_596412</name>
</gene>
<dbReference type="PROSITE" id="PS00674">
    <property type="entry name" value="AAA"/>
    <property type="match status" value="1"/>
</dbReference>
<keyword evidence="4" id="KW-0067">ATP-binding</keyword>
<comment type="similarity">
    <text evidence="1">Belongs to the AAA ATPase family.</text>
</comment>
<dbReference type="FunFam" id="3.40.50.300:FF:000018">
    <property type="entry name" value="Cell division control 48"/>
    <property type="match status" value="1"/>
</dbReference>